<evidence type="ECO:0000313" key="13">
    <source>
        <dbReference type="EMBL" id="PQD95107.1"/>
    </source>
</evidence>
<protein>
    <recommendedName>
        <fullName evidence="10">Galactose-1-phosphate uridylyltransferase</fullName>
        <shortName evidence="10">Gal-1-P uridylyltransferase</shortName>
        <ecNumber evidence="10">2.7.7.12</ecNumber>
    </recommendedName>
    <alternativeName>
        <fullName evidence="10">UDP-glucose--hexose-1-phosphate uridylyltransferase</fullName>
    </alternativeName>
</protein>
<name>A0A2S7MZD4_9BACI</name>
<dbReference type="GO" id="GO:0005737">
    <property type="term" value="C:cytoplasm"/>
    <property type="evidence" value="ECO:0007669"/>
    <property type="project" value="UniProtKB-SubCell"/>
</dbReference>
<evidence type="ECO:0000256" key="9">
    <source>
        <dbReference type="ARBA" id="ARBA00023277"/>
    </source>
</evidence>
<sequence length="501" mass="58415">MPSICQTIQRLLQYGIENSLMAKEDEFYTRNRLMSVLGLHEWEISEPLEGNPSIHEIMDSIMEFAEEKGIISDTMIERDSLNAELMTCLLPRPSEVIRTFWENYTESPVKATDQFYAFSTLSNYIRMDRIQKNRIWKTRTRYGELDITINLSKPEKNPREIAMLKNAPSSSYPQCLLCPENEGYKGTLTHPARGNHRIIPLSINQEEWYFQYSPYVYYPEHCIVLKKEHAPMKISRETFDRLLDFVDEFPHYFIGSNADLPIVGGSILNHDHFQGGRYTFAIEEAPIMQDFVLAEYPNVSAGIVKWPMSVIRLRGAKEEVAEVAELIWKSWLTYSDERADICAFSDHVPHNTVTPIARRRDGLYELDIVLRNNRTSEKHPDGIFHPHQELHHLKKENIGLIEVMGLAVLPGRLVEEISMLSLYLLEGTKKEEWQTDMLKHYDWYEDIRIRRGQLTRETVEGVMQDEIGSRFLTVLEHSGVFKQTEEGQQAFIRFIEKFTNK</sequence>
<keyword evidence="9 10" id="KW-0119">Carbohydrate metabolism</keyword>
<feature type="domain" description="Galactose-1-phosphate uridyl transferase N-terminal" evidence="11">
    <location>
        <begin position="22"/>
        <end position="231"/>
    </location>
</feature>
<dbReference type="PANTHER" id="PTHR39191:SF1">
    <property type="entry name" value="DUF4922 DOMAIN-CONTAINING PROTEIN"/>
    <property type="match status" value="1"/>
</dbReference>
<reference evidence="13 14" key="1">
    <citation type="submission" date="2017-12" db="EMBL/GenBank/DDBJ databases">
        <title>Taxonomic description and draft genome of Pradoshia cofamensis Gen. nov., sp. nov., a thermotolerant bacillale isolated from anterior gut of earthworm Eisenia fetida.</title>
        <authorList>
            <person name="Saha T."/>
            <person name="Chakraborty R."/>
        </authorList>
    </citation>
    <scope>NUCLEOTIDE SEQUENCE [LARGE SCALE GENOMIC DNA]</scope>
    <source>
        <strain evidence="13 14">EAG3</strain>
    </source>
</reference>
<dbReference type="AlphaFoldDB" id="A0A2S7MZD4"/>
<evidence type="ECO:0000256" key="2">
    <source>
        <dbReference type="ARBA" id="ARBA00004496"/>
    </source>
</evidence>
<feature type="domain" description="Galactose-1-phosphate uridyl transferase C-terminal" evidence="12">
    <location>
        <begin position="247"/>
        <end position="420"/>
    </location>
</feature>
<dbReference type="Pfam" id="PF01087">
    <property type="entry name" value="GalP_UDP_transf"/>
    <property type="match status" value="1"/>
</dbReference>
<evidence type="ECO:0000256" key="6">
    <source>
        <dbReference type="ARBA" id="ARBA00022679"/>
    </source>
</evidence>
<dbReference type="EMBL" id="PKOZ01000005">
    <property type="protein sequence ID" value="PQD95107.1"/>
    <property type="molecule type" value="Genomic_DNA"/>
</dbReference>
<comment type="subcellular location">
    <subcellularLocation>
        <location evidence="2 10">Cytoplasm</location>
    </subcellularLocation>
</comment>
<gene>
    <name evidence="10 13" type="primary">galT</name>
    <name evidence="13" type="ORF">CYL18_09990</name>
</gene>
<evidence type="ECO:0000256" key="4">
    <source>
        <dbReference type="ARBA" id="ARBA00008706"/>
    </source>
</evidence>
<proteinExistence type="inferred from homology"/>
<keyword evidence="7 10" id="KW-0548">Nucleotidyltransferase</keyword>
<comment type="catalytic activity">
    <reaction evidence="1 10">
        <text>alpha-D-galactose 1-phosphate + UDP-alpha-D-glucose = alpha-D-glucose 1-phosphate + UDP-alpha-D-galactose</text>
        <dbReference type="Rhea" id="RHEA:13989"/>
        <dbReference type="ChEBI" id="CHEBI:58336"/>
        <dbReference type="ChEBI" id="CHEBI:58601"/>
        <dbReference type="ChEBI" id="CHEBI:58885"/>
        <dbReference type="ChEBI" id="CHEBI:66914"/>
        <dbReference type="EC" id="2.7.7.12"/>
    </reaction>
</comment>
<dbReference type="InterPro" id="IPR005850">
    <property type="entry name" value="GalP_Utransf_C"/>
</dbReference>
<evidence type="ECO:0000256" key="7">
    <source>
        <dbReference type="ARBA" id="ARBA00022695"/>
    </source>
</evidence>
<evidence type="ECO:0000259" key="12">
    <source>
        <dbReference type="Pfam" id="PF02744"/>
    </source>
</evidence>
<comment type="similarity">
    <text evidence="4 10">Belongs to the galactose-1-phosphate uridylyltransferase type 2 family.</text>
</comment>
<dbReference type="GO" id="GO:0008108">
    <property type="term" value="F:UDP-glucose:hexose-1-phosphate uridylyltransferase activity"/>
    <property type="evidence" value="ECO:0007669"/>
    <property type="project" value="UniProtKB-UniRule"/>
</dbReference>
<keyword evidence="8 10" id="KW-0299">Galactose metabolism</keyword>
<comment type="pathway">
    <text evidence="3 10">Carbohydrate metabolism; galactose metabolism.</text>
</comment>
<dbReference type="InterPro" id="IPR005849">
    <property type="entry name" value="GalP_Utransf_N"/>
</dbReference>
<dbReference type="RefSeq" id="WP_104849367.1">
    <property type="nucleotide sequence ID" value="NZ_PKOZ01000005.1"/>
</dbReference>
<evidence type="ECO:0000256" key="5">
    <source>
        <dbReference type="ARBA" id="ARBA00022490"/>
    </source>
</evidence>
<evidence type="ECO:0000259" key="11">
    <source>
        <dbReference type="Pfam" id="PF01087"/>
    </source>
</evidence>
<keyword evidence="6 10" id="KW-0808">Transferase</keyword>
<dbReference type="EC" id="2.7.7.12" evidence="10"/>
<dbReference type="Proteomes" id="UP000239663">
    <property type="component" value="Unassembled WGS sequence"/>
</dbReference>
<organism evidence="13 14">
    <name type="scientific">Pradoshia eiseniae</name>
    <dbReference type="NCBI Taxonomy" id="2064768"/>
    <lineage>
        <taxon>Bacteria</taxon>
        <taxon>Bacillati</taxon>
        <taxon>Bacillota</taxon>
        <taxon>Bacilli</taxon>
        <taxon>Bacillales</taxon>
        <taxon>Bacillaceae</taxon>
        <taxon>Pradoshia</taxon>
    </lineage>
</organism>
<dbReference type="HAMAP" id="MF_00571">
    <property type="entry name" value="GalP_UDP_trans"/>
    <property type="match status" value="1"/>
</dbReference>
<evidence type="ECO:0000256" key="1">
    <source>
        <dbReference type="ARBA" id="ARBA00001107"/>
    </source>
</evidence>
<dbReference type="NCBIfam" id="NF003629">
    <property type="entry name" value="PRK05270.1-2"/>
    <property type="match status" value="1"/>
</dbReference>
<evidence type="ECO:0000256" key="8">
    <source>
        <dbReference type="ARBA" id="ARBA00023144"/>
    </source>
</evidence>
<keyword evidence="14" id="KW-1185">Reference proteome</keyword>
<dbReference type="PIRSF" id="PIRSF006005">
    <property type="entry name" value="GalT_BS"/>
    <property type="match status" value="1"/>
</dbReference>
<dbReference type="Pfam" id="PF02744">
    <property type="entry name" value="GalP_UDP_tr_C"/>
    <property type="match status" value="1"/>
</dbReference>
<dbReference type="UniPathway" id="UPA00214"/>
<evidence type="ECO:0000313" key="14">
    <source>
        <dbReference type="Proteomes" id="UP000239663"/>
    </source>
</evidence>
<dbReference type="GO" id="GO:0006012">
    <property type="term" value="P:galactose metabolic process"/>
    <property type="evidence" value="ECO:0007669"/>
    <property type="project" value="UniProtKB-UniRule"/>
</dbReference>
<keyword evidence="5 10" id="KW-0963">Cytoplasm</keyword>
<evidence type="ECO:0000256" key="10">
    <source>
        <dbReference type="HAMAP-Rule" id="MF_00571"/>
    </source>
</evidence>
<dbReference type="NCBIfam" id="TIGR01239">
    <property type="entry name" value="galT_2"/>
    <property type="match status" value="1"/>
</dbReference>
<dbReference type="InterPro" id="IPR000766">
    <property type="entry name" value="GalP_uridyl_Trfase_II"/>
</dbReference>
<accession>A0A2S7MZD4</accession>
<dbReference type="PANTHER" id="PTHR39191">
    <property type="entry name" value="GALACTOSE-1-PHOSPHATE URIDYLYLTRANSFERASE"/>
    <property type="match status" value="1"/>
</dbReference>
<dbReference type="OrthoDB" id="2293at2"/>
<comment type="caution">
    <text evidence="13">The sequence shown here is derived from an EMBL/GenBank/DDBJ whole genome shotgun (WGS) entry which is preliminary data.</text>
</comment>
<evidence type="ECO:0000256" key="3">
    <source>
        <dbReference type="ARBA" id="ARBA00004947"/>
    </source>
</evidence>